<evidence type="ECO:0000256" key="7">
    <source>
        <dbReference type="SAM" id="Phobius"/>
    </source>
</evidence>
<comment type="similarity">
    <text evidence="2">Belongs to the TMEM14 family.</text>
</comment>
<evidence type="ECO:0000256" key="5">
    <source>
        <dbReference type="ARBA" id="ARBA00023136"/>
    </source>
</evidence>
<accession>A0ABP0WYY0</accession>
<feature type="transmembrane region" description="Helical" evidence="7">
    <location>
        <begin position="251"/>
        <end position="270"/>
    </location>
</feature>
<evidence type="ECO:0000313" key="8">
    <source>
        <dbReference type="EMBL" id="CAK9271622.1"/>
    </source>
</evidence>
<comment type="subcellular location">
    <subcellularLocation>
        <location evidence="1">Membrane</location>
    </subcellularLocation>
</comment>
<dbReference type="EMBL" id="OZ020099">
    <property type="protein sequence ID" value="CAK9271622.1"/>
    <property type="molecule type" value="Genomic_DNA"/>
</dbReference>
<keyword evidence="5 7" id="KW-0472">Membrane</keyword>
<evidence type="ECO:0000256" key="4">
    <source>
        <dbReference type="ARBA" id="ARBA00022989"/>
    </source>
</evidence>
<feature type="region of interest" description="Disordered" evidence="6">
    <location>
        <begin position="104"/>
        <end position="130"/>
    </location>
</feature>
<keyword evidence="9" id="KW-1185">Reference proteome</keyword>
<dbReference type="PANTHER" id="PTHR12668">
    <property type="entry name" value="TRANSMEMBRANE PROTEIN 14, 15"/>
    <property type="match status" value="1"/>
</dbReference>
<reference evidence="8" key="1">
    <citation type="submission" date="2024-02" db="EMBL/GenBank/DDBJ databases">
        <authorList>
            <consortium name="ELIXIR-Norway"/>
            <consortium name="Elixir Norway"/>
        </authorList>
    </citation>
    <scope>NUCLEOTIDE SEQUENCE</scope>
</reference>
<gene>
    <name evidence="8" type="ORF">CSSPJE1EN1_LOCUS17100</name>
</gene>
<organism evidence="8 9">
    <name type="scientific">Sphagnum jensenii</name>
    <dbReference type="NCBI Taxonomy" id="128206"/>
    <lineage>
        <taxon>Eukaryota</taxon>
        <taxon>Viridiplantae</taxon>
        <taxon>Streptophyta</taxon>
        <taxon>Embryophyta</taxon>
        <taxon>Bryophyta</taxon>
        <taxon>Sphagnophytina</taxon>
        <taxon>Sphagnopsida</taxon>
        <taxon>Sphagnales</taxon>
        <taxon>Sphagnaceae</taxon>
        <taxon>Sphagnum</taxon>
    </lineage>
</organism>
<sequence>MMMLRSVNGGPAPQQASCTLCHSTSNPSTSFSNMQYGSYCAGTSVGKAAVQALKCKGMMNPMALMHISHGHFLTARHLRFSPLNSAAFAKASVRYKLKVNAVDAGQSGGDEYPQEISSSDEEITPEKAADKNKDSRLDFDFSNAQAASEEAARKALVILQETTSQLREQAEKASSVLAASAQELPARGSTVSIRFGVLLGGVILALSVTSLSAWKQGDSTLRYIQGQIIITGAIFFRFIRRYAETKSVFPTGVIAVTSAAMLAFYAYVYLSDINPPKEIESGGSY</sequence>
<dbReference type="PANTHER" id="PTHR12668:SF43">
    <property type="entry name" value="TRANSMEMBRANE PROTEIN 14 HOMOLOG"/>
    <property type="match status" value="1"/>
</dbReference>
<dbReference type="InterPro" id="IPR044890">
    <property type="entry name" value="TMEM14_sf"/>
</dbReference>
<evidence type="ECO:0000256" key="1">
    <source>
        <dbReference type="ARBA" id="ARBA00004370"/>
    </source>
</evidence>
<name>A0ABP0WYY0_9BRYO</name>
<feature type="transmembrane region" description="Helical" evidence="7">
    <location>
        <begin position="220"/>
        <end position="239"/>
    </location>
</feature>
<dbReference type="Pfam" id="PF03647">
    <property type="entry name" value="Tmemb_14"/>
    <property type="match status" value="1"/>
</dbReference>
<evidence type="ECO:0000256" key="2">
    <source>
        <dbReference type="ARBA" id="ARBA00007590"/>
    </source>
</evidence>
<proteinExistence type="inferred from homology"/>
<evidence type="ECO:0000256" key="6">
    <source>
        <dbReference type="SAM" id="MobiDB-lite"/>
    </source>
</evidence>
<feature type="transmembrane region" description="Helical" evidence="7">
    <location>
        <begin position="195"/>
        <end position="214"/>
    </location>
</feature>
<dbReference type="Proteomes" id="UP001497444">
    <property type="component" value="Chromosome 4"/>
</dbReference>
<protein>
    <submittedName>
        <fullName evidence="8">Uncharacterized protein</fullName>
    </submittedName>
</protein>
<evidence type="ECO:0000313" key="9">
    <source>
        <dbReference type="Proteomes" id="UP001497444"/>
    </source>
</evidence>
<keyword evidence="4 7" id="KW-1133">Transmembrane helix</keyword>
<keyword evidence="3 7" id="KW-0812">Transmembrane</keyword>
<dbReference type="InterPro" id="IPR005349">
    <property type="entry name" value="TMEM14"/>
</dbReference>
<evidence type="ECO:0000256" key="3">
    <source>
        <dbReference type="ARBA" id="ARBA00022692"/>
    </source>
</evidence>
<dbReference type="Gene3D" id="1.10.10.1740">
    <property type="entry name" value="Transmembrane protein 14-like"/>
    <property type="match status" value="1"/>
</dbReference>